<dbReference type="AlphaFoldDB" id="A0A7V4G9Z7"/>
<protein>
    <submittedName>
        <fullName evidence="1">Uncharacterized protein</fullName>
    </submittedName>
</protein>
<sequence length="66" mass="7374">MKRNKRTTVLAHEDLAPLTEHILTAMGKEGHTIRKRLKNFYRTKALAKVEVFDPALEAQACEAGGP</sequence>
<comment type="caution">
    <text evidence="1">The sequence shown here is derived from an EMBL/GenBank/DDBJ whole genome shotgun (WGS) entry which is preliminary data.</text>
</comment>
<accession>A0A7V4G9Z7</accession>
<reference evidence="1" key="1">
    <citation type="journal article" date="2020" name="mSystems">
        <title>Genome- and Community-Level Interaction Insights into Carbon Utilization and Element Cycling Functions of Hydrothermarchaeota in Hydrothermal Sediment.</title>
        <authorList>
            <person name="Zhou Z."/>
            <person name="Liu Y."/>
            <person name="Xu W."/>
            <person name="Pan J."/>
            <person name="Luo Z.H."/>
            <person name="Li M."/>
        </authorList>
    </citation>
    <scope>NUCLEOTIDE SEQUENCE [LARGE SCALE GENOMIC DNA]</scope>
    <source>
        <strain evidence="1">SpSt-548</strain>
    </source>
</reference>
<gene>
    <name evidence="1" type="ORF">ENT08_10370</name>
</gene>
<evidence type="ECO:0000313" key="1">
    <source>
        <dbReference type="EMBL" id="HGS06114.1"/>
    </source>
</evidence>
<proteinExistence type="predicted"/>
<name>A0A7V4G9Z7_9BACT</name>
<dbReference type="EMBL" id="DSXI01000614">
    <property type="protein sequence ID" value="HGS06114.1"/>
    <property type="molecule type" value="Genomic_DNA"/>
</dbReference>
<organism evidence="1">
    <name type="scientific">Desulfobacca acetoxidans</name>
    <dbReference type="NCBI Taxonomy" id="60893"/>
    <lineage>
        <taxon>Bacteria</taxon>
        <taxon>Pseudomonadati</taxon>
        <taxon>Thermodesulfobacteriota</taxon>
        <taxon>Desulfobaccia</taxon>
        <taxon>Desulfobaccales</taxon>
        <taxon>Desulfobaccaceae</taxon>
        <taxon>Desulfobacca</taxon>
    </lineage>
</organism>